<dbReference type="AlphaFoldDB" id="A0A6A5XJ05"/>
<accession>A0A6A5XJ05</accession>
<evidence type="ECO:0000313" key="2">
    <source>
        <dbReference type="Proteomes" id="UP000799778"/>
    </source>
</evidence>
<name>A0A6A5XJ05_9PLEO</name>
<sequence length="77" mass="8766">MLLPTQYSYVLRTFSPHRPPSHFNYWFAAEKENTQLATVAVTITVFVPTSSIDRVSGLFYYSSPSFASDAPEWETGR</sequence>
<reference evidence="1" key="1">
    <citation type="journal article" date="2020" name="Stud. Mycol.">
        <title>101 Dothideomycetes genomes: a test case for predicting lifestyles and emergence of pathogens.</title>
        <authorList>
            <person name="Haridas S."/>
            <person name="Albert R."/>
            <person name="Binder M."/>
            <person name="Bloem J."/>
            <person name="Labutti K."/>
            <person name="Salamov A."/>
            <person name="Andreopoulos B."/>
            <person name="Baker S."/>
            <person name="Barry K."/>
            <person name="Bills G."/>
            <person name="Bluhm B."/>
            <person name="Cannon C."/>
            <person name="Castanera R."/>
            <person name="Culley D."/>
            <person name="Daum C."/>
            <person name="Ezra D."/>
            <person name="Gonzalez J."/>
            <person name="Henrissat B."/>
            <person name="Kuo A."/>
            <person name="Liang C."/>
            <person name="Lipzen A."/>
            <person name="Lutzoni F."/>
            <person name="Magnuson J."/>
            <person name="Mondo S."/>
            <person name="Nolan M."/>
            <person name="Ohm R."/>
            <person name="Pangilinan J."/>
            <person name="Park H.-J."/>
            <person name="Ramirez L."/>
            <person name="Alfaro M."/>
            <person name="Sun H."/>
            <person name="Tritt A."/>
            <person name="Yoshinaga Y."/>
            <person name="Zwiers L.-H."/>
            <person name="Turgeon B."/>
            <person name="Goodwin S."/>
            <person name="Spatafora J."/>
            <person name="Crous P."/>
            <person name="Grigoriev I."/>
        </authorList>
    </citation>
    <scope>NUCLEOTIDE SEQUENCE</scope>
    <source>
        <strain evidence="1">CBS 175.79</strain>
    </source>
</reference>
<dbReference type="GeneID" id="54285850"/>
<gene>
    <name evidence="1" type="ORF">BU24DRAFT_424252</name>
</gene>
<dbReference type="RefSeq" id="XP_033381587.1">
    <property type="nucleotide sequence ID" value="XM_033528453.1"/>
</dbReference>
<protein>
    <submittedName>
        <fullName evidence="1">Uncharacterized protein</fullName>
    </submittedName>
</protein>
<dbReference type="EMBL" id="ML978071">
    <property type="protein sequence ID" value="KAF2013248.1"/>
    <property type="molecule type" value="Genomic_DNA"/>
</dbReference>
<keyword evidence="2" id="KW-1185">Reference proteome</keyword>
<evidence type="ECO:0000313" key="1">
    <source>
        <dbReference type="EMBL" id="KAF2013248.1"/>
    </source>
</evidence>
<organism evidence="1 2">
    <name type="scientific">Aaosphaeria arxii CBS 175.79</name>
    <dbReference type="NCBI Taxonomy" id="1450172"/>
    <lineage>
        <taxon>Eukaryota</taxon>
        <taxon>Fungi</taxon>
        <taxon>Dikarya</taxon>
        <taxon>Ascomycota</taxon>
        <taxon>Pezizomycotina</taxon>
        <taxon>Dothideomycetes</taxon>
        <taxon>Pleosporomycetidae</taxon>
        <taxon>Pleosporales</taxon>
        <taxon>Pleosporales incertae sedis</taxon>
        <taxon>Aaosphaeria</taxon>
    </lineage>
</organism>
<proteinExistence type="predicted"/>
<dbReference type="Proteomes" id="UP000799778">
    <property type="component" value="Unassembled WGS sequence"/>
</dbReference>